<dbReference type="PATRIC" id="fig|86662.23.peg.5918"/>
<gene>
    <name evidence="1" type="ORF">BWGOE11_56660</name>
</gene>
<dbReference type="AlphaFoldDB" id="A0A1E8BF18"/>
<organism evidence="1 2">
    <name type="scientific">Bacillus mycoides</name>
    <dbReference type="NCBI Taxonomy" id="1405"/>
    <lineage>
        <taxon>Bacteria</taxon>
        <taxon>Bacillati</taxon>
        <taxon>Bacillota</taxon>
        <taxon>Bacilli</taxon>
        <taxon>Bacillales</taxon>
        <taxon>Bacillaceae</taxon>
        <taxon>Bacillus</taxon>
        <taxon>Bacillus cereus group</taxon>
    </lineage>
</organism>
<sequence length="78" mass="8794">MAKCCDRCKATINPKETCTVTFEFKFRERVKSYLVSIQRRMNGLDEYDDVTATGKIDMCAGCRGSLKEFLNGADVVKS</sequence>
<name>A0A1E8BF18_BACMY</name>
<dbReference type="Proteomes" id="UP000175835">
    <property type="component" value="Unassembled WGS sequence"/>
</dbReference>
<dbReference type="EMBL" id="LXLX01000072">
    <property type="protein sequence ID" value="OFD87538.1"/>
    <property type="molecule type" value="Genomic_DNA"/>
</dbReference>
<proteinExistence type="predicted"/>
<evidence type="ECO:0000313" key="1">
    <source>
        <dbReference type="EMBL" id="OFD87538.1"/>
    </source>
</evidence>
<reference evidence="1 2" key="1">
    <citation type="submission" date="2016-05" db="EMBL/GenBank/DDBJ databases">
        <title>Bacillus thuringiensis and Bacillus weihenstephanensis as novel biocontrol agents of wilt causing Verticillium species.</title>
        <authorList>
            <person name="Hollensteiner J."/>
            <person name="Wemheuer F."/>
            <person name="Harting R."/>
            <person name="Kolarzyk A."/>
            <person name="Diaz-Valerio S."/>
            <person name="Poehlein A."/>
            <person name="Brzuszkiewicz E."/>
            <person name="Nesemann K."/>
            <person name="Braus-Stromeyer S."/>
            <person name="Braus G."/>
            <person name="Daniel R."/>
            <person name="Liesegang H."/>
        </authorList>
    </citation>
    <scope>NUCLEOTIDE SEQUENCE [LARGE SCALE GENOMIC DNA]</scope>
    <source>
        <strain evidence="1 2">GOE11</strain>
    </source>
</reference>
<comment type="caution">
    <text evidence="1">The sequence shown here is derived from an EMBL/GenBank/DDBJ whole genome shotgun (WGS) entry which is preliminary data.</text>
</comment>
<dbReference type="RefSeq" id="WP_002203105.1">
    <property type="nucleotide sequence ID" value="NZ_CM000737.1"/>
</dbReference>
<evidence type="ECO:0000313" key="2">
    <source>
        <dbReference type="Proteomes" id="UP000175835"/>
    </source>
</evidence>
<accession>A0A1E8BF18</accession>
<protein>
    <submittedName>
        <fullName evidence="1">Uncharacterized protein</fullName>
    </submittedName>
</protein>